<evidence type="ECO:0000313" key="1">
    <source>
        <dbReference type="EMBL" id="MBU2760935.1"/>
    </source>
</evidence>
<organism evidence="1 2">
    <name type="scientific">Acidithiobacillus sulfurivorans</name>
    <dbReference type="NCBI Taxonomy" id="1958756"/>
    <lineage>
        <taxon>Bacteria</taxon>
        <taxon>Pseudomonadati</taxon>
        <taxon>Pseudomonadota</taxon>
        <taxon>Acidithiobacillia</taxon>
        <taxon>Acidithiobacillales</taxon>
        <taxon>Acidithiobacillaceae</taxon>
        <taxon>Acidithiobacillus</taxon>
    </lineage>
</organism>
<name>A0ABS6A2R1_9PROT</name>
<sequence>MKIISVDIPFDEKGNQAFAQLCDTTGELHNWWETFFFHFPKPERRQLATSAYKECVIEWCDDCSDLPRPDIATTAGVDLVLNEKAYAAVGHMMKESGDFYIAHLGDEKMYLYLSWETVSDLDLEIVTHHAYHVHPIVPTNRPSIRDGSLFISESLFEEITKNSLSGLVYLVEYIEFPRAQTDTECGG</sequence>
<evidence type="ECO:0000313" key="2">
    <source>
        <dbReference type="Proteomes" id="UP000755654"/>
    </source>
</evidence>
<proteinExistence type="predicted"/>
<dbReference type="EMBL" id="JAAOMP010000134">
    <property type="protein sequence ID" value="MBU2760935.1"/>
    <property type="molecule type" value="Genomic_DNA"/>
</dbReference>
<comment type="caution">
    <text evidence="1">The sequence shown here is derived from an EMBL/GenBank/DDBJ whole genome shotgun (WGS) entry which is preliminary data.</text>
</comment>
<dbReference type="Proteomes" id="UP000755654">
    <property type="component" value="Unassembled WGS sequence"/>
</dbReference>
<accession>A0ABS6A2R1</accession>
<reference evidence="1 2" key="1">
    <citation type="journal article" date="2021" name="ISME J.">
        <title>Genomic evolution of the class Acidithiobacillia: deep-branching Proteobacteria living in extreme acidic conditions.</title>
        <authorList>
            <person name="Moya-Beltran A."/>
            <person name="Beard S."/>
            <person name="Rojas-Villalobos C."/>
            <person name="Issotta F."/>
            <person name="Gallardo Y."/>
            <person name="Ulloa R."/>
            <person name="Giaveno A."/>
            <person name="Degli Esposti M."/>
            <person name="Johnson D.B."/>
            <person name="Quatrini R."/>
        </authorList>
    </citation>
    <scope>NUCLEOTIDE SEQUENCE [LARGE SCALE GENOMIC DNA]</scope>
    <source>
        <strain evidence="1 2">RW2</strain>
    </source>
</reference>
<keyword evidence="2" id="KW-1185">Reference proteome</keyword>
<gene>
    <name evidence="1" type="ORF">HAP95_12385</name>
</gene>
<dbReference type="RefSeq" id="WP_215880695.1">
    <property type="nucleotide sequence ID" value="NZ_JAAOMP010000134.1"/>
</dbReference>
<protein>
    <submittedName>
        <fullName evidence="1">Uncharacterized protein</fullName>
    </submittedName>
</protein>